<dbReference type="GO" id="GO:0005886">
    <property type="term" value="C:plasma membrane"/>
    <property type="evidence" value="ECO:0007669"/>
    <property type="project" value="UniProtKB-SubCell"/>
</dbReference>
<proteinExistence type="predicted"/>
<protein>
    <submittedName>
        <fullName evidence="8">YhjD/YihY/BrkB family envelope integrity protein</fullName>
    </submittedName>
</protein>
<evidence type="ECO:0000256" key="6">
    <source>
        <dbReference type="SAM" id="MobiDB-lite"/>
    </source>
</evidence>
<dbReference type="KEGG" id="cpsk:Q0N40_08255"/>
<name>A0AAU0PYA6_9CORY</name>
<dbReference type="PANTHER" id="PTHR30213:SF1">
    <property type="entry name" value="INNER MEMBRANE PROTEIN YHJD"/>
    <property type="match status" value="1"/>
</dbReference>
<reference evidence="8 9" key="1">
    <citation type="submission" date="2023-10" db="EMBL/GenBank/DDBJ databases">
        <title>complete genome sequence of Corynebacterium pseudokroppenstedtii P15-C1.</title>
        <authorList>
            <person name="Bruggemann H."/>
            <person name="Poehlein A."/>
        </authorList>
    </citation>
    <scope>NUCLEOTIDE SEQUENCE [LARGE SCALE GENOMIC DNA]</scope>
    <source>
        <strain evidence="8 9">P15_C1</strain>
    </source>
</reference>
<keyword evidence="2" id="KW-1003">Cell membrane</keyword>
<feature type="transmembrane region" description="Helical" evidence="7">
    <location>
        <begin position="60"/>
        <end position="88"/>
    </location>
</feature>
<feature type="compositionally biased region" description="Basic and acidic residues" evidence="6">
    <location>
        <begin position="7"/>
        <end position="25"/>
    </location>
</feature>
<dbReference type="Pfam" id="PF03631">
    <property type="entry name" value="Virul_fac_BrkB"/>
    <property type="match status" value="1"/>
</dbReference>
<evidence type="ECO:0000256" key="2">
    <source>
        <dbReference type="ARBA" id="ARBA00022475"/>
    </source>
</evidence>
<dbReference type="EMBL" id="CP137757">
    <property type="protein sequence ID" value="WPF24521.1"/>
    <property type="molecule type" value="Genomic_DNA"/>
</dbReference>
<accession>A0AAU0PYA6</accession>
<keyword evidence="3 7" id="KW-0812">Transmembrane</keyword>
<sequence>MAPAKNVADKNTGRADEYTGMERSHDDELSKMEKARLRFPWFDHLMRMQDRYSEQGGNHFAAGITYFSVLSLIPIMLIVFAGFGFVLAGNDAAMDKVEQQILDLGTSGLKDTLQTLVDTAVERRSSIGVIGLLTALWTGLGWMGNLRLGVSEMWKVKITPDNFVKGKLSDLIGLIGLLVAFVAAFVVTAIGSSSLTKKFLEYIELDSVPGIHFVTWLVAFTVGLLANYIVFVWLLKFLPREKVPWKSVLQAAVIGAVAFELIKQFGAVFISATMNNPAAAAFGPVIAIMVLFYLIWRVVLYCSAWAATTQESRKVVDVHTPPPAVISIRGAEVDEESSTTKKAGLVGVGALVGALTVGSAMRKARGNKKNDA</sequence>
<evidence type="ECO:0000313" key="9">
    <source>
        <dbReference type="Proteomes" id="UP001174314"/>
    </source>
</evidence>
<feature type="transmembrane region" description="Helical" evidence="7">
    <location>
        <begin position="278"/>
        <end position="296"/>
    </location>
</feature>
<dbReference type="Proteomes" id="UP001174314">
    <property type="component" value="Chromosome"/>
</dbReference>
<feature type="transmembrane region" description="Helical" evidence="7">
    <location>
        <begin position="247"/>
        <end position="272"/>
    </location>
</feature>
<keyword evidence="5 7" id="KW-0472">Membrane</keyword>
<feature type="transmembrane region" description="Helical" evidence="7">
    <location>
        <begin position="171"/>
        <end position="191"/>
    </location>
</feature>
<dbReference type="PANTHER" id="PTHR30213">
    <property type="entry name" value="INNER MEMBRANE PROTEIN YHJD"/>
    <property type="match status" value="1"/>
</dbReference>
<evidence type="ECO:0000256" key="3">
    <source>
        <dbReference type="ARBA" id="ARBA00022692"/>
    </source>
</evidence>
<evidence type="ECO:0000313" key="8">
    <source>
        <dbReference type="EMBL" id="WPF24521.1"/>
    </source>
</evidence>
<dbReference type="AlphaFoldDB" id="A0AAU0PYA6"/>
<evidence type="ECO:0000256" key="1">
    <source>
        <dbReference type="ARBA" id="ARBA00004651"/>
    </source>
</evidence>
<evidence type="ECO:0000256" key="5">
    <source>
        <dbReference type="ARBA" id="ARBA00023136"/>
    </source>
</evidence>
<keyword evidence="4 7" id="KW-1133">Transmembrane helix</keyword>
<comment type="subcellular location">
    <subcellularLocation>
        <location evidence="1">Cell membrane</location>
        <topology evidence="1">Multi-pass membrane protein</topology>
    </subcellularLocation>
</comment>
<feature type="transmembrane region" description="Helical" evidence="7">
    <location>
        <begin position="127"/>
        <end position="150"/>
    </location>
</feature>
<organism evidence="8 9">
    <name type="scientific">Corynebacterium pseudokroppenstedtii</name>
    <dbReference type="NCBI Taxonomy" id="2804917"/>
    <lineage>
        <taxon>Bacteria</taxon>
        <taxon>Bacillati</taxon>
        <taxon>Actinomycetota</taxon>
        <taxon>Actinomycetes</taxon>
        <taxon>Mycobacteriales</taxon>
        <taxon>Corynebacteriaceae</taxon>
        <taxon>Corynebacterium</taxon>
    </lineage>
</organism>
<dbReference type="InterPro" id="IPR017039">
    <property type="entry name" value="Virul_fac_BrkB"/>
</dbReference>
<evidence type="ECO:0000256" key="7">
    <source>
        <dbReference type="SAM" id="Phobius"/>
    </source>
</evidence>
<dbReference type="RefSeq" id="WP_236881866.1">
    <property type="nucleotide sequence ID" value="NZ_CP137757.1"/>
</dbReference>
<feature type="transmembrane region" description="Helical" evidence="7">
    <location>
        <begin position="211"/>
        <end position="235"/>
    </location>
</feature>
<keyword evidence="9" id="KW-1185">Reference proteome</keyword>
<evidence type="ECO:0000256" key="4">
    <source>
        <dbReference type="ARBA" id="ARBA00022989"/>
    </source>
</evidence>
<feature type="region of interest" description="Disordered" evidence="6">
    <location>
        <begin position="1"/>
        <end position="25"/>
    </location>
</feature>
<gene>
    <name evidence="8" type="ORF">Q0N40_08255</name>
</gene>